<dbReference type="AlphaFoldDB" id="A0A183E691"/>
<protein>
    <submittedName>
        <fullName evidence="4">Peptidase_M13 domain-containing protein</fullName>
    </submittedName>
</protein>
<evidence type="ECO:0000259" key="1">
    <source>
        <dbReference type="Pfam" id="PF01431"/>
    </source>
</evidence>
<dbReference type="Pfam" id="PF01431">
    <property type="entry name" value="Peptidase_M13"/>
    <property type="match status" value="3"/>
</dbReference>
<dbReference type="PROSITE" id="PS51885">
    <property type="entry name" value="NEPRILYSIN"/>
    <property type="match status" value="1"/>
</dbReference>
<dbReference type="InterPro" id="IPR018497">
    <property type="entry name" value="Peptidase_M13_C"/>
</dbReference>
<dbReference type="EMBL" id="UYRT01083817">
    <property type="protein sequence ID" value="VDN27977.1"/>
    <property type="molecule type" value="Genomic_DNA"/>
</dbReference>
<feature type="domain" description="Peptidase M13 C-terminal" evidence="1">
    <location>
        <begin position="111"/>
        <end position="148"/>
    </location>
</feature>
<dbReference type="Gene3D" id="3.40.390.10">
    <property type="entry name" value="Collagenase (Catalytic Domain)"/>
    <property type="match status" value="2"/>
</dbReference>
<sequence length="273" mass="30745">MKKPFDKFEFEVSPAVVNAFYSPEKNALTFPAGILKPPFFSGSYPKMVNYGAIGAVIGHEITHGFDDQGVHKFPFALPNDWLLCWQTQTWALSMRAAPFIATPYSPIQDLIMGNAFYNFSFFRMVNYGAIGAVIGHEITHGFDDQGVHKFPFALPENSVFWFNSITSGSQYDKDGNLQNWWNEDSYKGFAKRKECIIDQYSSYKVPSTDYKVSVTYTLVAHCFFFEIPENIVRLQSLSSFSTVPTPGCFSLFPPPSPTLSRPLAPTRACKHSC</sequence>
<dbReference type="WBParaSite" id="GPUH_0001650401-mRNA-1">
    <property type="protein sequence ID" value="GPUH_0001650401-mRNA-1"/>
    <property type="gene ID" value="GPUH_0001650401"/>
</dbReference>
<dbReference type="Proteomes" id="UP000271098">
    <property type="component" value="Unassembled WGS sequence"/>
</dbReference>
<feature type="domain" description="Peptidase M13 C-terminal" evidence="1">
    <location>
        <begin position="18"/>
        <end position="71"/>
    </location>
</feature>
<evidence type="ECO:0000313" key="4">
    <source>
        <dbReference type="WBParaSite" id="GPUH_0001650401-mRNA-1"/>
    </source>
</evidence>
<dbReference type="SUPFAM" id="SSF55486">
    <property type="entry name" value="Metalloproteases ('zincins'), catalytic domain"/>
    <property type="match status" value="2"/>
</dbReference>
<gene>
    <name evidence="2" type="ORF">GPUH_LOCUS16482</name>
</gene>
<dbReference type="PANTHER" id="PTHR11733:SF239">
    <property type="entry name" value="NEPRILYSIN-11"/>
    <property type="match status" value="1"/>
</dbReference>
<name>A0A183E691_9BILA</name>
<dbReference type="InterPro" id="IPR000718">
    <property type="entry name" value="Peptidase_M13"/>
</dbReference>
<evidence type="ECO:0000313" key="3">
    <source>
        <dbReference type="Proteomes" id="UP000271098"/>
    </source>
</evidence>
<reference evidence="4" key="1">
    <citation type="submission" date="2016-06" db="UniProtKB">
        <authorList>
            <consortium name="WormBaseParasite"/>
        </authorList>
    </citation>
    <scope>IDENTIFICATION</scope>
</reference>
<dbReference type="OrthoDB" id="6475849at2759"/>
<proteinExistence type="predicted"/>
<reference evidence="2 3" key="2">
    <citation type="submission" date="2018-11" db="EMBL/GenBank/DDBJ databases">
        <authorList>
            <consortium name="Pathogen Informatics"/>
        </authorList>
    </citation>
    <scope>NUCLEOTIDE SEQUENCE [LARGE SCALE GENOMIC DNA]</scope>
</reference>
<dbReference type="InterPro" id="IPR024079">
    <property type="entry name" value="MetalloPept_cat_dom_sf"/>
</dbReference>
<evidence type="ECO:0000313" key="2">
    <source>
        <dbReference type="EMBL" id="VDN27977.1"/>
    </source>
</evidence>
<dbReference type="PANTHER" id="PTHR11733">
    <property type="entry name" value="ZINC METALLOPROTEASE FAMILY M13 NEPRILYSIN-RELATED"/>
    <property type="match status" value="1"/>
</dbReference>
<dbReference type="GO" id="GO:0005886">
    <property type="term" value="C:plasma membrane"/>
    <property type="evidence" value="ECO:0007669"/>
    <property type="project" value="TreeGrafter"/>
</dbReference>
<dbReference type="GO" id="GO:0016485">
    <property type="term" value="P:protein processing"/>
    <property type="evidence" value="ECO:0007669"/>
    <property type="project" value="TreeGrafter"/>
</dbReference>
<keyword evidence="3" id="KW-1185">Reference proteome</keyword>
<accession>A0A183E691</accession>
<dbReference type="PRINTS" id="PR00786">
    <property type="entry name" value="NEPRILYSIN"/>
</dbReference>
<dbReference type="GO" id="GO:0004222">
    <property type="term" value="F:metalloendopeptidase activity"/>
    <property type="evidence" value="ECO:0007669"/>
    <property type="project" value="InterPro"/>
</dbReference>
<organism evidence="4">
    <name type="scientific">Gongylonema pulchrum</name>
    <dbReference type="NCBI Taxonomy" id="637853"/>
    <lineage>
        <taxon>Eukaryota</taxon>
        <taxon>Metazoa</taxon>
        <taxon>Ecdysozoa</taxon>
        <taxon>Nematoda</taxon>
        <taxon>Chromadorea</taxon>
        <taxon>Rhabditida</taxon>
        <taxon>Spirurina</taxon>
        <taxon>Spiruromorpha</taxon>
        <taxon>Spiruroidea</taxon>
        <taxon>Gongylonematidae</taxon>
        <taxon>Gongylonema</taxon>
    </lineage>
</organism>
<feature type="domain" description="Peptidase M13 C-terminal" evidence="1">
    <location>
        <begin position="167"/>
        <end position="213"/>
    </location>
</feature>